<dbReference type="PANTHER" id="PTHR18919">
    <property type="entry name" value="ACETYL-COA C-ACYLTRANSFERASE"/>
    <property type="match status" value="1"/>
</dbReference>
<evidence type="ECO:0000256" key="1">
    <source>
        <dbReference type="ARBA" id="ARBA00010982"/>
    </source>
</evidence>
<dbReference type="CDD" id="cd00751">
    <property type="entry name" value="thiolase"/>
    <property type="match status" value="1"/>
</dbReference>
<evidence type="ECO:0000256" key="2">
    <source>
        <dbReference type="ARBA" id="ARBA00012705"/>
    </source>
</evidence>
<dbReference type="EMBL" id="WBOS01000001">
    <property type="protein sequence ID" value="KAB2338401.1"/>
    <property type="molecule type" value="Genomic_DNA"/>
</dbReference>
<dbReference type="InterPro" id="IPR020615">
    <property type="entry name" value="Thiolase_acyl_enz_int_AS"/>
</dbReference>
<dbReference type="PROSITE" id="PS00098">
    <property type="entry name" value="THIOLASE_1"/>
    <property type="match status" value="1"/>
</dbReference>
<dbReference type="InterPro" id="IPR016039">
    <property type="entry name" value="Thiolase-like"/>
</dbReference>
<evidence type="ECO:0000256" key="5">
    <source>
        <dbReference type="ARBA" id="ARBA00030755"/>
    </source>
</evidence>
<dbReference type="InterPro" id="IPR002155">
    <property type="entry name" value="Thiolase"/>
</dbReference>
<sequence>MSKTEVVIVSAVRTAIGNFNGSLKDVSAPELGAVAIKGALEKAGLKPEQIDEVILGNVLQAGLGQNPARQAALKAGLPESVSAMTINKVCGSGLKAVHLATQAILAGDAEIVVAGGIENMSQAPYILKNARNGFKMGHQQLLDTMISDGLMCAFNDYHMGITAENLCDKYGLCREEQDEFAAASQLKAAKAIEEGKFKDEIVPVEIPQRKGDPIVFDTDEYPKKGTTAEKLAALRPAFKKDGSVTAGNASGINDGAAVLIVMSREKADELGIQPLVTIKGNASSGVDPSIMGIGPVTAVKKALEKASVSMEELELIEANEAFAAQSLAVDRELQFNKDILNVNGGAIALGHPIGASGARILVTLIHEMKKRQAKKGLATLCIGGGQGVATVVELV</sequence>
<keyword evidence="3 7" id="KW-0808">Transferase</keyword>
<dbReference type="Gene3D" id="3.40.47.10">
    <property type="match status" value="2"/>
</dbReference>
<protein>
    <recommendedName>
        <fullName evidence="2">acetyl-CoA C-acetyltransferase</fullName>
        <ecNumber evidence="2">2.3.1.9</ecNumber>
    </recommendedName>
    <alternativeName>
        <fullName evidence="5">Acetoacetyl-CoA thiolase</fullName>
    </alternativeName>
</protein>
<dbReference type="GO" id="GO:0003985">
    <property type="term" value="F:acetyl-CoA C-acetyltransferase activity"/>
    <property type="evidence" value="ECO:0007669"/>
    <property type="project" value="UniProtKB-EC"/>
</dbReference>
<dbReference type="InterPro" id="IPR020617">
    <property type="entry name" value="Thiolase_C"/>
</dbReference>
<name>A0A6L3V9P1_9BACI</name>
<reference evidence="10 11" key="1">
    <citation type="journal article" date="2016" name="Antonie Van Leeuwenhoek">
        <title>Bacillus depressus sp. nov., isolated from soil of a sunflower field.</title>
        <authorList>
            <person name="Wei X."/>
            <person name="Xin D."/>
            <person name="Xin Y."/>
            <person name="Zhang H."/>
            <person name="Wang T."/>
            <person name="Zhang J."/>
        </authorList>
    </citation>
    <scope>NUCLEOTIDE SEQUENCE [LARGE SCALE GENOMIC DNA]</scope>
    <source>
        <strain evidence="10 11">BZ1</strain>
    </source>
</reference>
<evidence type="ECO:0000313" key="11">
    <source>
        <dbReference type="Proteomes" id="UP000481030"/>
    </source>
</evidence>
<feature type="active site" description="Proton acceptor" evidence="6">
    <location>
        <position position="351"/>
    </location>
</feature>
<dbReference type="NCBIfam" id="TIGR01930">
    <property type="entry name" value="AcCoA-C-Actrans"/>
    <property type="match status" value="1"/>
</dbReference>
<dbReference type="PROSITE" id="PS00099">
    <property type="entry name" value="THIOLASE_3"/>
    <property type="match status" value="1"/>
</dbReference>
<accession>A0A6L3V9P1</accession>
<evidence type="ECO:0000256" key="3">
    <source>
        <dbReference type="ARBA" id="ARBA00022679"/>
    </source>
</evidence>
<feature type="domain" description="Thiolase N-terminal" evidence="8">
    <location>
        <begin position="6"/>
        <end position="265"/>
    </location>
</feature>
<feature type="domain" description="Thiolase C-terminal" evidence="9">
    <location>
        <begin position="273"/>
        <end position="393"/>
    </location>
</feature>
<dbReference type="InterPro" id="IPR020613">
    <property type="entry name" value="Thiolase_CS"/>
</dbReference>
<organism evidence="10 11">
    <name type="scientific">Cytobacillus depressus</name>
    <dbReference type="NCBI Taxonomy" id="1602942"/>
    <lineage>
        <taxon>Bacteria</taxon>
        <taxon>Bacillati</taxon>
        <taxon>Bacillota</taxon>
        <taxon>Bacilli</taxon>
        <taxon>Bacillales</taxon>
        <taxon>Bacillaceae</taxon>
        <taxon>Cytobacillus</taxon>
    </lineage>
</organism>
<evidence type="ECO:0000256" key="4">
    <source>
        <dbReference type="ARBA" id="ARBA00023315"/>
    </source>
</evidence>
<dbReference type="Pfam" id="PF00108">
    <property type="entry name" value="Thiolase_N"/>
    <property type="match status" value="1"/>
</dbReference>
<dbReference type="AlphaFoldDB" id="A0A6L3V9P1"/>
<dbReference type="PANTHER" id="PTHR18919:SF107">
    <property type="entry name" value="ACETYL-COA ACETYLTRANSFERASE, CYTOSOLIC"/>
    <property type="match status" value="1"/>
</dbReference>
<dbReference type="InterPro" id="IPR020610">
    <property type="entry name" value="Thiolase_AS"/>
</dbReference>
<dbReference type="PROSITE" id="PS00737">
    <property type="entry name" value="THIOLASE_2"/>
    <property type="match status" value="1"/>
</dbReference>
<dbReference type="SUPFAM" id="SSF53901">
    <property type="entry name" value="Thiolase-like"/>
    <property type="match status" value="2"/>
</dbReference>
<comment type="similarity">
    <text evidence="1 7">Belongs to the thiolase-like superfamily. Thiolase family.</text>
</comment>
<dbReference type="PIRSF" id="PIRSF000429">
    <property type="entry name" value="Ac-CoA_Ac_transf"/>
    <property type="match status" value="1"/>
</dbReference>
<keyword evidence="4 7" id="KW-0012">Acyltransferase</keyword>
<evidence type="ECO:0000259" key="9">
    <source>
        <dbReference type="Pfam" id="PF02803"/>
    </source>
</evidence>
<dbReference type="Pfam" id="PF02803">
    <property type="entry name" value="Thiolase_C"/>
    <property type="match status" value="1"/>
</dbReference>
<dbReference type="OrthoDB" id="9764892at2"/>
<evidence type="ECO:0000256" key="6">
    <source>
        <dbReference type="PIRSR" id="PIRSR000429-1"/>
    </source>
</evidence>
<dbReference type="InterPro" id="IPR020616">
    <property type="entry name" value="Thiolase_N"/>
</dbReference>
<evidence type="ECO:0000259" key="8">
    <source>
        <dbReference type="Pfam" id="PF00108"/>
    </source>
</evidence>
<dbReference type="RefSeq" id="WP_151533141.1">
    <property type="nucleotide sequence ID" value="NZ_WBOS01000001.1"/>
</dbReference>
<feature type="active site" description="Acyl-thioester intermediate" evidence="6">
    <location>
        <position position="90"/>
    </location>
</feature>
<evidence type="ECO:0000313" key="10">
    <source>
        <dbReference type="EMBL" id="KAB2338401.1"/>
    </source>
</evidence>
<gene>
    <name evidence="10" type="ORF">F7731_02220</name>
</gene>
<proteinExistence type="inferred from homology"/>
<feature type="active site" description="Proton acceptor" evidence="6">
    <location>
        <position position="381"/>
    </location>
</feature>
<evidence type="ECO:0000256" key="7">
    <source>
        <dbReference type="RuleBase" id="RU003557"/>
    </source>
</evidence>
<dbReference type="EC" id="2.3.1.9" evidence="2"/>
<dbReference type="Proteomes" id="UP000481030">
    <property type="component" value="Unassembled WGS sequence"/>
</dbReference>
<dbReference type="FunFam" id="3.40.47.10:FF:000010">
    <property type="entry name" value="Acetyl-CoA acetyltransferase (Thiolase)"/>
    <property type="match status" value="1"/>
</dbReference>
<comment type="caution">
    <text evidence="10">The sequence shown here is derived from an EMBL/GenBank/DDBJ whole genome shotgun (WGS) entry which is preliminary data.</text>
</comment>
<keyword evidence="11" id="KW-1185">Reference proteome</keyword>